<name>A0AAV3P2C1_LITER</name>
<feature type="region of interest" description="Disordered" evidence="1">
    <location>
        <begin position="164"/>
        <end position="275"/>
    </location>
</feature>
<feature type="compositionally biased region" description="Basic and acidic residues" evidence="1">
    <location>
        <begin position="171"/>
        <end position="183"/>
    </location>
</feature>
<evidence type="ECO:0000256" key="1">
    <source>
        <dbReference type="SAM" id="MobiDB-lite"/>
    </source>
</evidence>
<gene>
    <name evidence="2" type="ORF">LIER_05499</name>
</gene>
<accession>A0AAV3P2C1</accession>
<dbReference type="AlphaFoldDB" id="A0AAV3P2C1"/>
<reference evidence="2 3" key="1">
    <citation type="submission" date="2024-01" db="EMBL/GenBank/DDBJ databases">
        <title>The complete chloroplast genome sequence of Lithospermum erythrorhizon: insights into the phylogenetic relationship among Boraginaceae species and the maternal lineages of purple gromwells.</title>
        <authorList>
            <person name="Okada T."/>
            <person name="Watanabe K."/>
        </authorList>
    </citation>
    <scope>NUCLEOTIDE SEQUENCE [LARGE SCALE GENOMIC DNA]</scope>
</reference>
<protein>
    <submittedName>
        <fullName evidence="2">Uncharacterized protein</fullName>
    </submittedName>
</protein>
<dbReference type="Proteomes" id="UP001454036">
    <property type="component" value="Unassembled WGS sequence"/>
</dbReference>
<evidence type="ECO:0000313" key="2">
    <source>
        <dbReference type="EMBL" id="GAA0145262.1"/>
    </source>
</evidence>
<comment type="caution">
    <text evidence="2">The sequence shown here is derived from an EMBL/GenBank/DDBJ whole genome shotgun (WGS) entry which is preliminary data.</text>
</comment>
<sequence length="546" mass="62676">MDTDQSLNTRMQLNRTLIGIIRDVEYFSAERIQIYVDSCWLLRGVVNVERRGSLYFFHFTIEEDLDDVVLRSPLNINGALLILYENIFRACYHCGRIGRSILQCRQTTEGALFNNLEHVHNNNQDQHQYIFTDYDTPLYDPRIHVFPNSEPYINTTIHLFDPLENSDDNNLSDHDPEPAEDIHSPPSPPPSIDTQDIYHHNPRDNSPPSNESNQVVPTLDIQSSPQNTPQTNLINQPHLNHNTNPQRTQPTYTQNILHPTPKRPQPPNPHNPNFNILPLQPDLTEEEIEQLFTEQTELATQRSIQEHDPFPQPITQICQLMRMLSGFASMKTSDNDSEPIDGLGLFNFSSSSESDRETIPAFEDTNWLSMASDFNPIFYAGFIMCKTPIFISIVVGNVQEWNKEVEDKIGIFTGTAQEKALTLDNEIVTILAKVQSFYTTLCKVNWNTGQSLLNNVGFFILVELILNQSHFRIGQINDWTEEIGVVERSKVFIGEKKSRIMLEDLLKNENLILVGEGVRKKQCFPEPLEAALSNWMEKLEEEEEEL</sequence>
<evidence type="ECO:0000313" key="3">
    <source>
        <dbReference type="Proteomes" id="UP001454036"/>
    </source>
</evidence>
<dbReference type="EMBL" id="BAABME010000757">
    <property type="protein sequence ID" value="GAA0145262.1"/>
    <property type="molecule type" value="Genomic_DNA"/>
</dbReference>
<feature type="compositionally biased region" description="Polar residues" evidence="1">
    <location>
        <begin position="204"/>
        <end position="257"/>
    </location>
</feature>
<keyword evidence="3" id="KW-1185">Reference proteome</keyword>
<organism evidence="2 3">
    <name type="scientific">Lithospermum erythrorhizon</name>
    <name type="common">Purple gromwell</name>
    <name type="synonym">Lithospermum officinale var. erythrorhizon</name>
    <dbReference type="NCBI Taxonomy" id="34254"/>
    <lineage>
        <taxon>Eukaryota</taxon>
        <taxon>Viridiplantae</taxon>
        <taxon>Streptophyta</taxon>
        <taxon>Embryophyta</taxon>
        <taxon>Tracheophyta</taxon>
        <taxon>Spermatophyta</taxon>
        <taxon>Magnoliopsida</taxon>
        <taxon>eudicotyledons</taxon>
        <taxon>Gunneridae</taxon>
        <taxon>Pentapetalae</taxon>
        <taxon>asterids</taxon>
        <taxon>lamiids</taxon>
        <taxon>Boraginales</taxon>
        <taxon>Boraginaceae</taxon>
        <taxon>Boraginoideae</taxon>
        <taxon>Lithospermeae</taxon>
        <taxon>Lithospermum</taxon>
    </lineage>
</organism>
<proteinExistence type="predicted"/>